<accession>A0A811UJK8</accession>
<name>A0A811UJK8_CERCA</name>
<sequence>MSRLYPIIYLGETFFFASANNNNYRPRTVDEDNPAQLAYLKAILDASVRSTQEKQEKPGTQVYSRN</sequence>
<gene>
    <name evidence="1" type="ORF">CCAP1982_LOCUS7477</name>
</gene>
<dbReference type="Proteomes" id="UP000606786">
    <property type="component" value="Unassembled WGS sequence"/>
</dbReference>
<evidence type="ECO:0000313" key="2">
    <source>
        <dbReference type="Proteomes" id="UP000606786"/>
    </source>
</evidence>
<comment type="caution">
    <text evidence="1">The sequence shown here is derived from an EMBL/GenBank/DDBJ whole genome shotgun (WGS) entry which is preliminary data.</text>
</comment>
<reference evidence="1" key="1">
    <citation type="submission" date="2020-11" db="EMBL/GenBank/DDBJ databases">
        <authorList>
            <person name="Whitehead M."/>
        </authorList>
    </citation>
    <scope>NUCLEOTIDE SEQUENCE</scope>
    <source>
        <strain evidence="1">EGII</strain>
    </source>
</reference>
<keyword evidence="2" id="KW-1185">Reference proteome</keyword>
<protein>
    <submittedName>
        <fullName evidence="1">(Mediterranean fruit fly) hypothetical protein</fullName>
    </submittedName>
</protein>
<dbReference type="AlphaFoldDB" id="A0A811UJK8"/>
<dbReference type="EMBL" id="CAJHJT010000012">
    <property type="protein sequence ID" value="CAD6998930.1"/>
    <property type="molecule type" value="Genomic_DNA"/>
</dbReference>
<evidence type="ECO:0000313" key="1">
    <source>
        <dbReference type="EMBL" id="CAD6998930.1"/>
    </source>
</evidence>
<organism evidence="1 2">
    <name type="scientific">Ceratitis capitata</name>
    <name type="common">Mediterranean fruit fly</name>
    <name type="synonym">Tephritis capitata</name>
    <dbReference type="NCBI Taxonomy" id="7213"/>
    <lineage>
        <taxon>Eukaryota</taxon>
        <taxon>Metazoa</taxon>
        <taxon>Ecdysozoa</taxon>
        <taxon>Arthropoda</taxon>
        <taxon>Hexapoda</taxon>
        <taxon>Insecta</taxon>
        <taxon>Pterygota</taxon>
        <taxon>Neoptera</taxon>
        <taxon>Endopterygota</taxon>
        <taxon>Diptera</taxon>
        <taxon>Brachycera</taxon>
        <taxon>Muscomorpha</taxon>
        <taxon>Tephritoidea</taxon>
        <taxon>Tephritidae</taxon>
        <taxon>Ceratitis</taxon>
        <taxon>Ceratitis</taxon>
    </lineage>
</organism>
<proteinExistence type="predicted"/>